<dbReference type="Gene3D" id="3.40.50.11720">
    <property type="entry name" value="3-Deoxy-D-manno-octulosonic-acid transferase, N-terminal domain"/>
    <property type="match status" value="1"/>
</dbReference>
<evidence type="ECO:0000313" key="12">
    <source>
        <dbReference type="EMBL" id="RKQ68488.1"/>
    </source>
</evidence>
<evidence type="ECO:0000256" key="1">
    <source>
        <dbReference type="ARBA" id="ARBA00003394"/>
    </source>
</evidence>
<evidence type="ECO:0000256" key="8">
    <source>
        <dbReference type="PIRSR" id="PIRSR639901-1"/>
    </source>
</evidence>
<evidence type="ECO:0000256" key="4">
    <source>
        <dbReference type="ARBA" id="ARBA00019077"/>
    </source>
</evidence>
<evidence type="ECO:0000313" key="13">
    <source>
        <dbReference type="Proteomes" id="UP000277424"/>
    </source>
</evidence>
<keyword evidence="10" id="KW-0472">Membrane</keyword>
<evidence type="ECO:0000256" key="6">
    <source>
        <dbReference type="ARBA" id="ARBA00031445"/>
    </source>
</evidence>
<sequence length="428" mass="45380">MSLLATYRCIGTAAGPLVEAYLARRLRQGKEDAERLPERRGQASLPRPDGALVWLHAASVGEAASALILIDRLLAARPGLQVLVTTGTVTSAGLLRDRLPPAARHQFVPVDRPDWVAAFLDHWRPDLALWVESELWPTLIAATAARGIPMVLVNARMSDRSARRWGMLPGLARAVLGRFDLCLARNAEQADRFRALGARKVEVTGNLKFAAAPLPAVPAAQEALHTAIGGRPFWLAASTHDGEEQAAIETHRRLAPQHPDLLTIIVPRHPQRGAAVAALAEEAGLPAARRSLEALPTPACAVYVADTLGEMGLFFGLTGQRDGIVFVGGSLTPRGGHNPLEPAHFGCAILHGPDMRNNLEMAEALAEAGAALTVATADALPGAVESLFAAPAERRRLAGAASQVAQAHANVLDRAMAALAPFLDRLPA</sequence>
<dbReference type="InterPro" id="IPR007507">
    <property type="entry name" value="Glycos_transf_N"/>
</dbReference>
<feature type="site" description="Transition state stabilizer" evidence="9">
    <location>
        <position position="132"/>
    </location>
</feature>
<dbReference type="GO" id="GO:0009245">
    <property type="term" value="P:lipid A biosynthetic process"/>
    <property type="evidence" value="ECO:0007669"/>
    <property type="project" value="TreeGrafter"/>
</dbReference>
<dbReference type="EC" id="2.4.99.12" evidence="3 10"/>
<comment type="catalytic activity">
    <reaction evidence="7 10">
        <text>lipid IVA (E. coli) + CMP-3-deoxy-beta-D-manno-octulosonate = alpha-Kdo-(2-&gt;6)-lipid IVA (E. coli) + CMP + H(+)</text>
        <dbReference type="Rhea" id="RHEA:28066"/>
        <dbReference type="ChEBI" id="CHEBI:15378"/>
        <dbReference type="ChEBI" id="CHEBI:58603"/>
        <dbReference type="ChEBI" id="CHEBI:60364"/>
        <dbReference type="ChEBI" id="CHEBI:60377"/>
        <dbReference type="ChEBI" id="CHEBI:85987"/>
        <dbReference type="EC" id="2.4.99.12"/>
    </reaction>
</comment>
<dbReference type="FunFam" id="3.40.50.11720:FF:000001">
    <property type="entry name" value="3-deoxy-D-manno-octulosonic acid transferase"/>
    <property type="match status" value="1"/>
</dbReference>
<dbReference type="InterPro" id="IPR039901">
    <property type="entry name" value="Kdotransferase"/>
</dbReference>
<comment type="subcellular location">
    <subcellularLocation>
        <location evidence="10">Cell membrane</location>
    </subcellularLocation>
</comment>
<dbReference type="RefSeq" id="WP_121221161.1">
    <property type="nucleotide sequence ID" value="NZ_RBIG01000003.1"/>
</dbReference>
<dbReference type="GO" id="GO:0043842">
    <property type="term" value="F:Kdo transferase activity"/>
    <property type="evidence" value="ECO:0007669"/>
    <property type="project" value="UniProtKB-EC"/>
</dbReference>
<dbReference type="Proteomes" id="UP000277424">
    <property type="component" value="Unassembled WGS sequence"/>
</dbReference>
<reference evidence="12 13" key="1">
    <citation type="submission" date="2018-10" db="EMBL/GenBank/DDBJ databases">
        <title>Comparative analysis of microorganisms from saline springs in Andes Mountain Range, Colombia.</title>
        <authorList>
            <person name="Rubin E."/>
        </authorList>
    </citation>
    <scope>NUCLEOTIDE SEQUENCE [LARGE SCALE GENOMIC DNA]</scope>
    <source>
        <strain evidence="12 13">USBA 36</strain>
    </source>
</reference>
<feature type="active site" description="Proton acceptor" evidence="8">
    <location>
        <position position="62"/>
    </location>
</feature>
<gene>
    <name evidence="12" type="ORF">BCL74_2968</name>
</gene>
<dbReference type="EMBL" id="RBIG01000003">
    <property type="protein sequence ID" value="RKQ68488.1"/>
    <property type="molecule type" value="Genomic_DNA"/>
</dbReference>
<keyword evidence="5 10" id="KW-0808">Transferase</keyword>
<comment type="function">
    <text evidence="1 10">Involved in lipopolysaccharide (LPS) biosynthesis. Catalyzes the transfer of 3-deoxy-D-manno-octulosonate (Kdo) residue(s) from CMP-Kdo to lipid IV(A), the tetraacyldisaccharide-1,4'-bisphosphate precursor of lipid A.</text>
</comment>
<evidence type="ECO:0000256" key="5">
    <source>
        <dbReference type="ARBA" id="ARBA00022679"/>
    </source>
</evidence>
<comment type="pathway">
    <text evidence="2 10">Bacterial outer membrane biogenesis; LPS core biosynthesis.</text>
</comment>
<evidence type="ECO:0000256" key="2">
    <source>
        <dbReference type="ARBA" id="ARBA00004713"/>
    </source>
</evidence>
<dbReference type="UniPathway" id="UPA00958"/>
<dbReference type="AlphaFoldDB" id="A0A420WBY6"/>
<keyword evidence="10" id="KW-1003">Cell membrane</keyword>
<comment type="caution">
    <text evidence="12">The sequence shown here is derived from an EMBL/GenBank/DDBJ whole genome shotgun (WGS) entry which is preliminary data.</text>
</comment>
<dbReference type="Pfam" id="PF04413">
    <property type="entry name" value="Glycos_transf_N"/>
    <property type="match status" value="1"/>
</dbReference>
<dbReference type="InterPro" id="IPR038107">
    <property type="entry name" value="Glycos_transf_N_sf"/>
</dbReference>
<accession>A0A420WBY6</accession>
<evidence type="ECO:0000256" key="7">
    <source>
        <dbReference type="ARBA" id="ARBA00049183"/>
    </source>
</evidence>
<evidence type="ECO:0000256" key="10">
    <source>
        <dbReference type="RuleBase" id="RU365103"/>
    </source>
</evidence>
<protein>
    <recommendedName>
        <fullName evidence="4 10">3-deoxy-D-manno-octulosonic acid transferase</fullName>
        <shortName evidence="10">Kdo transferase</shortName>
        <ecNumber evidence="3 10">2.4.99.12</ecNumber>
    </recommendedName>
    <alternativeName>
        <fullName evidence="6 10">Lipid IV(A) 3-deoxy-D-manno-octulosonic acid transferase</fullName>
    </alternativeName>
</protein>
<dbReference type="GO" id="GO:0009244">
    <property type="term" value="P:lipopolysaccharide core region biosynthetic process"/>
    <property type="evidence" value="ECO:0007669"/>
    <property type="project" value="UniProtKB-UniRule"/>
</dbReference>
<dbReference type="OrthoDB" id="9789797at2"/>
<evidence type="ECO:0000256" key="3">
    <source>
        <dbReference type="ARBA" id="ARBA00012621"/>
    </source>
</evidence>
<evidence type="ECO:0000256" key="9">
    <source>
        <dbReference type="PIRSR" id="PIRSR639901-2"/>
    </source>
</evidence>
<proteinExistence type="inferred from homology"/>
<dbReference type="Gene3D" id="3.40.50.2000">
    <property type="entry name" value="Glycogen Phosphorylase B"/>
    <property type="match status" value="1"/>
</dbReference>
<comment type="similarity">
    <text evidence="10">Belongs to the glycosyltransferase group 1 family.</text>
</comment>
<feature type="domain" description="3-deoxy-D-manno-octulosonic-acid transferase N-terminal" evidence="11">
    <location>
        <begin position="35"/>
        <end position="210"/>
    </location>
</feature>
<dbReference type="PANTHER" id="PTHR42755:SF1">
    <property type="entry name" value="3-DEOXY-D-MANNO-OCTULOSONIC ACID TRANSFERASE, MITOCHONDRIAL-RELATED"/>
    <property type="match status" value="1"/>
</dbReference>
<dbReference type="GO" id="GO:0005886">
    <property type="term" value="C:plasma membrane"/>
    <property type="evidence" value="ECO:0007669"/>
    <property type="project" value="UniProtKB-SubCell"/>
</dbReference>
<organism evidence="12 13">
    <name type="scientific">Oceanibaculum indicum</name>
    <dbReference type="NCBI Taxonomy" id="526216"/>
    <lineage>
        <taxon>Bacteria</taxon>
        <taxon>Pseudomonadati</taxon>
        <taxon>Pseudomonadota</taxon>
        <taxon>Alphaproteobacteria</taxon>
        <taxon>Rhodospirillales</taxon>
        <taxon>Oceanibaculaceae</taxon>
        <taxon>Oceanibaculum</taxon>
    </lineage>
</organism>
<evidence type="ECO:0000259" key="11">
    <source>
        <dbReference type="Pfam" id="PF04413"/>
    </source>
</evidence>
<name>A0A420WBY6_9PROT</name>
<dbReference type="PANTHER" id="PTHR42755">
    <property type="entry name" value="3-DEOXY-MANNO-OCTULOSONATE CYTIDYLYLTRANSFERASE"/>
    <property type="match status" value="1"/>
</dbReference>
<dbReference type="SUPFAM" id="SSF53756">
    <property type="entry name" value="UDP-Glycosyltransferase/glycogen phosphorylase"/>
    <property type="match status" value="1"/>
</dbReference>
<keyword evidence="10" id="KW-0448">Lipopolysaccharide biosynthesis</keyword>
<feature type="site" description="Transition state stabilizer" evidence="9">
    <location>
        <position position="208"/>
    </location>
</feature>